<evidence type="ECO:0000313" key="3">
    <source>
        <dbReference type="Proteomes" id="UP001448498"/>
    </source>
</evidence>
<organism evidence="2 3">
    <name type="scientific">Burkholderia arboris</name>
    <dbReference type="NCBI Taxonomy" id="488730"/>
    <lineage>
        <taxon>Bacteria</taxon>
        <taxon>Pseudomonadati</taxon>
        <taxon>Pseudomonadota</taxon>
        <taxon>Betaproteobacteria</taxon>
        <taxon>Burkholderiales</taxon>
        <taxon>Burkholderiaceae</taxon>
        <taxon>Burkholderia</taxon>
        <taxon>Burkholderia cepacia complex</taxon>
    </lineage>
</organism>
<dbReference type="EMBL" id="CP109822">
    <property type="protein sequence ID" value="XAE50441.1"/>
    <property type="molecule type" value="Genomic_DNA"/>
</dbReference>
<dbReference type="Proteomes" id="UP001448498">
    <property type="component" value="Chromosome 3"/>
</dbReference>
<feature type="compositionally biased region" description="Pro residues" evidence="1">
    <location>
        <begin position="67"/>
        <end position="77"/>
    </location>
</feature>
<dbReference type="RefSeq" id="WP_342705092.1">
    <property type="nucleotide sequence ID" value="NZ_CP109822.1"/>
</dbReference>
<reference evidence="2 3" key="1">
    <citation type="submission" date="2022-10" db="EMBL/GenBank/DDBJ databases">
        <title>Genomic of Burkholderia cepacia PN-1.</title>
        <authorList>
            <person name="Yang Y."/>
            <person name="Guan H."/>
            <person name="Huang J."/>
        </authorList>
    </citation>
    <scope>NUCLEOTIDE SEQUENCE [LARGE SCALE GENOMIC DNA]</scope>
    <source>
        <strain evidence="2 3">PN-1</strain>
    </source>
</reference>
<feature type="region of interest" description="Disordered" evidence="1">
    <location>
        <begin position="38"/>
        <end position="101"/>
    </location>
</feature>
<evidence type="ECO:0000313" key="2">
    <source>
        <dbReference type="EMBL" id="XAE50441.1"/>
    </source>
</evidence>
<sequence>MADVKKVPYYKPKNGWFGSELKEYKGSQGCIPLDTQRVVSIDRLAPGEKPPPPPPPKPISKPSNAPKLPPAPQPPPQADQTITKGSPRQAESEVCNNPPPFDLQDVPIAMDKLGWKVSAKLARIWFAGAAHIYNNDPISIQPFNLNDVTLDWTLRFGNVKRKFENLISNDIYRQKAIDLARNKILAEIEKRFLENRGANLNINTSQSVNNILQFHKNWQFQITSISSWDTLENLAPTDLTGALANFNIYVAIGIAEVSGEKYFRYDKTSNFYCIEAIGKITHVYAYIKDNYSFNGRQYLGHWNKHGVIVAPGSLLFESSIPKRNSDIDIWVKSINKPVDTRGSMIGKFREPDVYFPVHNADYCRWREKHHRGSDFMIYSKPVYLKLKKPIEFKLGEICRLESSDTLA</sequence>
<gene>
    <name evidence="2" type="ORF">OHZ10_28540</name>
</gene>
<keyword evidence="3" id="KW-1185">Reference proteome</keyword>
<proteinExistence type="predicted"/>
<feature type="compositionally biased region" description="Pro residues" evidence="1">
    <location>
        <begin position="48"/>
        <end position="59"/>
    </location>
</feature>
<dbReference type="InterPro" id="IPR045646">
    <property type="entry name" value="DUF6402"/>
</dbReference>
<evidence type="ECO:0000256" key="1">
    <source>
        <dbReference type="SAM" id="MobiDB-lite"/>
    </source>
</evidence>
<dbReference type="Pfam" id="PF19940">
    <property type="entry name" value="DUF6402"/>
    <property type="match status" value="1"/>
</dbReference>
<name>A0ABZ3DPL0_9BURK</name>
<protein>
    <submittedName>
        <fullName evidence="2">DUF6402 family protein</fullName>
    </submittedName>
</protein>
<accession>A0ABZ3DPL0</accession>